<dbReference type="Pfam" id="PF13646">
    <property type="entry name" value="HEAT_2"/>
    <property type="match status" value="1"/>
</dbReference>
<organism evidence="1 2">
    <name type="scientific">Roseivirga echinicomitans</name>
    <dbReference type="NCBI Taxonomy" id="296218"/>
    <lineage>
        <taxon>Bacteria</taxon>
        <taxon>Pseudomonadati</taxon>
        <taxon>Bacteroidota</taxon>
        <taxon>Cytophagia</taxon>
        <taxon>Cytophagales</taxon>
        <taxon>Roseivirgaceae</taxon>
        <taxon>Roseivirga</taxon>
    </lineage>
</organism>
<reference evidence="1 2" key="1">
    <citation type="submission" date="2016-01" db="EMBL/GenBank/DDBJ databases">
        <title>Genome sequencing of Roseivirga echinicomitans KMM 6058.</title>
        <authorList>
            <person name="Selvaratnam C."/>
            <person name="Thevarajoo S."/>
            <person name="Goh K.M."/>
            <person name="Ee R."/>
            <person name="Chan K.-G."/>
            <person name="Chong C.S."/>
        </authorList>
    </citation>
    <scope>NUCLEOTIDE SEQUENCE [LARGE SCALE GENOMIC DNA]</scope>
    <source>
        <strain evidence="1 2">KMM 6058</strain>
    </source>
</reference>
<dbReference type="AlphaFoldDB" id="A0A150X204"/>
<dbReference type="RefSeq" id="WP_068417218.1">
    <property type="nucleotide sequence ID" value="NZ_LRDB01000050.1"/>
</dbReference>
<dbReference type="STRING" id="296218.AWN68_08575"/>
<dbReference type="InterPro" id="IPR016024">
    <property type="entry name" value="ARM-type_fold"/>
</dbReference>
<accession>A0A150X204</accession>
<gene>
    <name evidence="1" type="ORF">AWN68_08575</name>
</gene>
<dbReference type="Gene3D" id="1.25.10.10">
    <property type="entry name" value="Leucine-rich Repeat Variant"/>
    <property type="match status" value="1"/>
</dbReference>
<protein>
    <recommendedName>
        <fullName evidence="3">HEAT repeat domain-containing protein</fullName>
    </recommendedName>
</protein>
<comment type="caution">
    <text evidence="1">The sequence shown here is derived from an EMBL/GenBank/DDBJ whole genome shotgun (WGS) entry which is preliminary data.</text>
</comment>
<dbReference type="SUPFAM" id="SSF48371">
    <property type="entry name" value="ARM repeat"/>
    <property type="match status" value="1"/>
</dbReference>
<evidence type="ECO:0008006" key="3">
    <source>
        <dbReference type="Google" id="ProtNLM"/>
    </source>
</evidence>
<dbReference type="InterPro" id="IPR011989">
    <property type="entry name" value="ARM-like"/>
</dbReference>
<keyword evidence="2" id="KW-1185">Reference proteome</keyword>
<sequence>MAIEITTALKELTGELNDKSFNASNYLGSIGSEEVVNAMIALLDDPNPETRFMASRTLGLVENNSAALSWLFEAFKKKENSEILGDLIMALEGFDVSDNYVDIFKLYLFGSFKVSRIAEDLLDHKEFNITPRVLKKVQKHWLHYSNNVKQDEAFSLQKIEVEERLNDLKGFIDDSQG</sequence>
<dbReference type="EMBL" id="LRDB01000050">
    <property type="protein sequence ID" value="KYG72750.1"/>
    <property type="molecule type" value="Genomic_DNA"/>
</dbReference>
<evidence type="ECO:0000313" key="2">
    <source>
        <dbReference type="Proteomes" id="UP000075615"/>
    </source>
</evidence>
<dbReference type="OrthoDB" id="822648at2"/>
<name>A0A150X204_9BACT</name>
<proteinExistence type="predicted"/>
<dbReference type="Proteomes" id="UP000075615">
    <property type="component" value="Unassembled WGS sequence"/>
</dbReference>
<evidence type="ECO:0000313" key="1">
    <source>
        <dbReference type="EMBL" id="KYG72750.1"/>
    </source>
</evidence>